<evidence type="ECO:0000256" key="1">
    <source>
        <dbReference type="SAM" id="MobiDB-lite"/>
    </source>
</evidence>
<proteinExistence type="predicted"/>
<gene>
    <name evidence="2" type="ORF">LMANV2_190068</name>
</gene>
<organism evidence="2 3">
    <name type="scientific">Leptospira interrogans serovar Manilae</name>
    <dbReference type="NCBI Taxonomy" id="214675"/>
    <lineage>
        <taxon>Bacteria</taxon>
        <taxon>Pseudomonadati</taxon>
        <taxon>Spirochaetota</taxon>
        <taxon>Spirochaetia</taxon>
        <taxon>Leptospirales</taxon>
        <taxon>Leptospiraceae</taxon>
        <taxon>Leptospira</taxon>
    </lineage>
</organism>
<dbReference type="Proteomes" id="UP000234460">
    <property type="component" value="Chromosome LMANV2"/>
</dbReference>
<dbReference type="AlphaFoldDB" id="A0AAQ1NXW1"/>
<reference evidence="2 3" key="1">
    <citation type="submission" date="2017-11" db="EMBL/GenBank/DDBJ databases">
        <authorList>
            <person name="Lechat P."/>
        </authorList>
    </citation>
    <scope>NUCLEOTIDE SEQUENCE [LARGE SCALE GENOMIC DNA]</scope>
    <source>
        <strain evidence="2">L495</strain>
    </source>
</reference>
<evidence type="ECO:0000313" key="2">
    <source>
        <dbReference type="EMBL" id="SOR60642.1"/>
    </source>
</evidence>
<dbReference type="EMBL" id="OEJX01000011">
    <property type="protein sequence ID" value="SOR60642.1"/>
    <property type="molecule type" value="Genomic_DNA"/>
</dbReference>
<comment type="caution">
    <text evidence="2">The sequence shown here is derived from an EMBL/GenBank/DDBJ whole genome shotgun (WGS) entry which is preliminary data.</text>
</comment>
<evidence type="ECO:0000313" key="3">
    <source>
        <dbReference type="Proteomes" id="UP000234460"/>
    </source>
</evidence>
<sequence length="42" mass="4721">MRKNWHEVRVSLSEHPANRSDKANVVKPGVRVALAISNAARR</sequence>
<protein>
    <submittedName>
        <fullName evidence="2">Uncharacterized protein</fullName>
    </submittedName>
</protein>
<accession>A0AAQ1NXW1</accession>
<name>A0AAQ1NXW1_LEPIR</name>
<feature type="region of interest" description="Disordered" evidence="1">
    <location>
        <begin position="1"/>
        <end position="22"/>
    </location>
</feature>